<organism evidence="2 3">
    <name type="scientific">Panacibacter microcysteis</name>
    <dbReference type="NCBI Taxonomy" id="2793269"/>
    <lineage>
        <taxon>Bacteria</taxon>
        <taxon>Pseudomonadati</taxon>
        <taxon>Bacteroidota</taxon>
        <taxon>Chitinophagia</taxon>
        <taxon>Chitinophagales</taxon>
        <taxon>Chitinophagaceae</taxon>
        <taxon>Panacibacter</taxon>
    </lineage>
</organism>
<proteinExistence type="predicted"/>
<dbReference type="SUPFAM" id="SSF54913">
    <property type="entry name" value="GlnB-like"/>
    <property type="match status" value="1"/>
</dbReference>
<sequence>MEFSILRTFNNYIDAHLLLTRLESEGFNCWLKDENVVTINPVWTTAVGGIKLMIPDEEKEAAEKVLQEIFEARKASFSCPNCASHNIEFINTPRKAVNWLSIIASWFFSSYAVAVEQTWHCFDCNAEFKEPTDNTNIDYTADEDNPTF</sequence>
<dbReference type="InterPro" id="IPR018551">
    <property type="entry name" value="DUF2007"/>
</dbReference>
<name>A0A931GXL8_9BACT</name>
<evidence type="ECO:0000313" key="2">
    <source>
        <dbReference type="EMBL" id="MBG9376049.1"/>
    </source>
</evidence>
<dbReference type="Gene3D" id="3.30.70.790">
    <property type="entry name" value="UreE, C-terminal domain"/>
    <property type="match status" value="1"/>
</dbReference>
<dbReference type="InterPro" id="IPR011322">
    <property type="entry name" value="N-reg_PII-like_a/b"/>
</dbReference>
<dbReference type="EMBL" id="JADWYR010000001">
    <property type="protein sequence ID" value="MBG9376049.1"/>
    <property type="molecule type" value="Genomic_DNA"/>
</dbReference>
<accession>A0A931GXL8</accession>
<dbReference type="RefSeq" id="WP_196990071.1">
    <property type="nucleotide sequence ID" value="NZ_JADWYR010000001.1"/>
</dbReference>
<evidence type="ECO:0000259" key="1">
    <source>
        <dbReference type="Pfam" id="PF09413"/>
    </source>
</evidence>
<keyword evidence="3" id="KW-1185">Reference proteome</keyword>
<feature type="domain" description="DUF2007" evidence="1">
    <location>
        <begin position="6"/>
        <end position="69"/>
    </location>
</feature>
<protein>
    <submittedName>
        <fullName evidence="2">DUF2007 domain-containing protein</fullName>
    </submittedName>
</protein>
<gene>
    <name evidence="2" type="ORF">I5907_07375</name>
</gene>
<dbReference type="Proteomes" id="UP000628448">
    <property type="component" value="Unassembled WGS sequence"/>
</dbReference>
<reference evidence="2" key="1">
    <citation type="submission" date="2020-11" db="EMBL/GenBank/DDBJ databases">
        <title>Bacterial whole genome sequence for Panacibacter sp. DH6.</title>
        <authorList>
            <person name="Le V."/>
            <person name="Ko S."/>
            <person name="Ahn C.-Y."/>
            <person name="Oh H.-M."/>
        </authorList>
    </citation>
    <scope>NUCLEOTIDE SEQUENCE</scope>
    <source>
        <strain evidence="2">DH6</strain>
    </source>
</reference>
<comment type="caution">
    <text evidence="2">The sequence shown here is derived from an EMBL/GenBank/DDBJ whole genome shotgun (WGS) entry which is preliminary data.</text>
</comment>
<dbReference type="Pfam" id="PF09413">
    <property type="entry name" value="DUF2007"/>
    <property type="match status" value="1"/>
</dbReference>
<dbReference type="AlphaFoldDB" id="A0A931GXL8"/>
<evidence type="ECO:0000313" key="3">
    <source>
        <dbReference type="Proteomes" id="UP000628448"/>
    </source>
</evidence>